<dbReference type="OrthoDB" id="277094at2"/>
<accession>F0SL67</accession>
<organism evidence="1 2">
    <name type="scientific">Rubinisphaera brasiliensis (strain ATCC 49424 / DSM 5305 / JCM 21570 / IAM 15109 / NBRC 103401 / IFAM 1448)</name>
    <name type="common">Planctomyces brasiliensis</name>
    <dbReference type="NCBI Taxonomy" id="756272"/>
    <lineage>
        <taxon>Bacteria</taxon>
        <taxon>Pseudomonadati</taxon>
        <taxon>Planctomycetota</taxon>
        <taxon>Planctomycetia</taxon>
        <taxon>Planctomycetales</taxon>
        <taxon>Planctomycetaceae</taxon>
        <taxon>Rubinisphaera</taxon>
    </lineage>
</organism>
<evidence type="ECO:0000313" key="2">
    <source>
        <dbReference type="Proteomes" id="UP000006860"/>
    </source>
</evidence>
<gene>
    <name evidence="1" type="ordered locus">Plabr_3353</name>
</gene>
<dbReference type="RefSeq" id="WP_013629670.1">
    <property type="nucleotide sequence ID" value="NC_015174.1"/>
</dbReference>
<dbReference type="EMBL" id="CP002546">
    <property type="protein sequence ID" value="ADY60950.1"/>
    <property type="molecule type" value="Genomic_DNA"/>
</dbReference>
<proteinExistence type="predicted"/>
<keyword evidence="2" id="KW-1185">Reference proteome</keyword>
<dbReference type="HOGENOM" id="CLU_2010839_0_0_0"/>
<name>F0SL67_RUBBR</name>
<dbReference type="KEGG" id="pbs:Plabr_3353"/>
<dbReference type="AlphaFoldDB" id="F0SL67"/>
<protein>
    <submittedName>
        <fullName evidence="1">Uncharacterized protein</fullName>
    </submittedName>
</protein>
<dbReference type="Proteomes" id="UP000006860">
    <property type="component" value="Chromosome"/>
</dbReference>
<reference evidence="2" key="1">
    <citation type="submission" date="2011-02" db="EMBL/GenBank/DDBJ databases">
        <title>The complete genome of Planctomyces brasiliensis DSM 5305.</title>
        <authorList>
            <person name="Lucas S."/>
            <person name="Copeland A."/>
            <person name="Lapidus A."/>
            <person name="Bruce D."/>
            <person name="Goodwin L."/>
            <person name="Pitluck S."/>
            <person name="Kyrpides N."/>
            <person name="Mavromatis K."/>
            <person name="Pagani I."/>
            <person name="Ivanova N."/>
            <person name="Ovchinnikova G."/>
            <person name="Lu M."/>
            <person name="Detter J.C."/>
            <person name="Han C."/>
            <person name="Land M."/>
            <person name="Hauser L."/>
            <person name="Markowitz V."/>
            <person name="Cheng J.-F."/>
            <person name="Hugenholtz P."/>
            <person name="Woyke T."/>
            <person name="Wu D."/>
            <person name="Tindall B."/>
            <person name="Pomrenke H.G."/>
            <person name="Brambilla E."/>
            <person name="Klenk H.-P."/>
            <person name="Eisen J.A."/>
        </authorList>
    </citation>
    <scope>NUCLEOTIDE SEQUENCE [LARGE SCALE GENOMIC DNA]</scope>
    <source>
        <strain evidence="2">ATCC 49424 / DSM 5305 / JCM 21570 / NBRC 103401 / IFAM 1448</strain>
    </source>
</reference>
<sequence length="115" mass="13030">MAACDEGYPCQTCGQPVKNIVDSALYVHFVLGEVQVHELFNHPETHLLCEPELSQFIVHEKFEAPVVEGPADKRLLPEAEREARENRITAAWERLRNVRQLGIPLTEYPLPPESA</sequence>
<evidence type="ECO:0000313" key="1">
    <source>
        <dbReference type="EMBL" id="ADY60950.1"/>
    </source>
</evidence>